<name>A0ABW9KH92_9BACT</name>
<comment type="caution">
    <text evidence="6">The sequence shown here is derived from an EMBL/GenBank/DDBJ whole genome shotgun (WGS) entry which is preliminary data.</text>
</comment>
<dbReference type="InterPro" id="IPR028995">
    <property type="entry name" value="Glyco_hydro_57/38_cen_sf"/>
</dbReference>
<dbReference type="InterPro" id="IPR011330">
    <property type="entry name" value="Glyco_hydro/deAcase_b/a-brl"/>
</dbReference>
<dbReference type="InterPro" id="IPR015293">
    <property type="entry name" value="BE_C"/>
</dbReference>
<evidence type="ECO:0000259" key="5">
    <source>
        <dbReference type="Pfam" id="PF09210"/>
    </source>
</evidence>
<evidence type="ECO:0000256" key="1">
    <source>
        <dbReference type="ARBA" id="ARBA00006821"/>
    </source>
</evidence>
<organism evidence="6 7">
    <name type="scientific">Terriglobus aquaticus</name>
    <dbReference type="NCBI Taxonomy" id="940139"/>
    <lineage>
        <taxon>Bacteria</taxon>
        <taxon>Pseudomonadati</taxon>
        <taxon>Acidobacteriota</taxon>
        <taxon>Terriglobia</taxon>
        <taxon>Terriglobales</taxon>
        <taxon>Acidobacteriaceae</taxon>
        <taxon>Terriglobus</taxon>
    </lineage>
</organism>
<dbReference type="Pfam" id="PF09210">
    <property type="entry name" value="BE_C"/>
    <property type="match status" value="1"/>
</dbReference>
<evidence type="ECO:0000256" key="2">
    <source>
        <dbReference type="ARBA" id="ARBA00023277"/>
    </source>
</evidence>
<dbReference type="SUPFAM" id="SSF88713">
    <property type="entry name" value="Glycoside hydrolase/deacetylase"/>
    <property type="match status" value="1"/>
</dbReference>
<evidence type="ECO:0000313" key="6">
    <source>
        <dbReference type="EMBL" id="MFN2975155.1"/>
    </source>
</evidence>
<dbReference type="InterPro" id="IPR027291">
    <property type="entry name" value="Glyco_hydro_38_N_sf"/>
</dbReference>
<dbReference type="Pfam" id="PF03065">
    <property type="entry name" value="Glyco_hydro_57"/>
    <property type="match status" value="1"/>
</dbReference>
<dbReference type="SUPFAM" id="SSF88688">
    <property type="entry name" value="Families 57/38 glycoside transferase middle domain"/>
    <property type="match status" value="1"/>
</dbReference>
<dbReference type="Gene3D" id="3.20.110.10">
    <property type="entry name" value="Glycoside hydrolase 38, N terminal domain"/>
    <property type="match status" value="1"/>
</dbReference>
<evidence type="ECO:0000256" key="3">
    <source>
        <dbReference type="RuleBase" id="RU361196"/>
    </source>
</evidence>
<dbReference type="PANTHER" id="PTHR41695:SF1">
    <property type="entry name" value="1,4-ALPHA-GLUCAN BRANCHING ENZYME TK1436"/>
    <property type="match status" value="1"/>
</dbReference>
<sequence length="597" mass="66337">MPSTRGFLNIHLHAHLPFVVNHGTWPHGLEWLHEAAAETYLPLLQVLQRLAADGIRARWSMDLSPVLLEQLAHPVFLREFPDYLRRKIQFAQEDESFFAQAGEGHLRWLAQGWQQRYQAALTLFESLNCDLIAAFRAHAESGSIDLMTCAATHGYMPLLGTDESVRAQWRVATAVHRRHFGAAPAGVWLPECGYRPAGYWQVPLLPDVDPRAYPGFHRIGVESALAESSLGFFYADGHLIEQSAQFASPYSNMMTGDLPSAPPAAGGTDKLYRAWAVQGSDGPSGVAVLPRDPRTGYQVWSGDGGYPADGVYLDFHKKRWPGGHRYWRVTGPGVAMDQKHAYQPDAAAKQAREHARHFIGLVTDSIQGAASVWRDPLVAAPFDAELFGHWWNEGVIFLEEVTRLLAAADTATEADTTTAAPSAVTAFAPRLVTSADYLHREGTAAPLRLPEGSWGAGGDHRVWLNQDTSWTYARIYAAEHALRDLCTDGAWRDGGLGERLAKQMCRELLLLESSDWQFLMTTGAARDYAERRFREHDEAFGQLHRLWQVWRDVGALEAPALETLAAIESQDSLFPEVNPEFWVRGAHAEPVDAPGRQ</sequence>
<keyword evidence="2 3" id="KW-0119">Carbohydrate metabolism</keyword>
<dbReference type="InterPro" id="IPR004300">
    <property type="entry name" value="Glyco_hydro_57_N"/>
</dbReference>
<dbReference type="PANTHER" id="PTHR41695">
    <property type="entry name" value="1,4-ALPHA-GLUCAN BRANCHING ENZYME RV3031-RELATED"/>
    <property type="match status" value="1"/>
</dbReference>
<evidence type="ECO:0000313" key="7">
    <source>
        <dbReference type="Proteomes" id="UP001634747"/>
    </source>
</evidence>
<dbReference type="EMBL" id="JBJYXY010000001">
    <property type="protein sequence ID" value="MFN2975155.1"/>
    <property type="molecule type" value="Genomic_DNA"/>
</dbReference>
<comment type="similarity">
    <text evidence="1 3">Belongs to the glycosyl hydrolase 57 family.</text>
</comment>
<dbReference type="InterPro" id="IPR037090">
    <property type="entry name" value="57_glycoside_trans_central"/>
</dbReference>
<evidence type="ECO:0000259" key="4">
    <source>
        <dbReference type="Pfam" id="PF03065"/>
    </source>
</evidence>
<feature type="domain" description="Glycoside hydrolase family 57 N-terminal" evidence="4">
    <location>
        <begin position="11"/>
        <end position="406"/>
    </location>
</feature>
<dbReference type="RefSeq" id="WP_263413312.1">
    <property type="nucleotide sequence ID" value="NZ_BAABBH010000001.1"/>
</dbReference>
<feature type="domain" description="1,4-alpha-glucan branching enzyme C-terminal" evidence="5">
    <location>
        <begin position="475"/>
        <end position="582"/>
    </location>
</feature>
<proteinExistence type="inferred from homology"/>
<gene>
    <name evidence="6" type="ORF">ACK2TP_05215</name>
</gene>
<protein>
    <submittedName>
        <fullName evidence="6">1,4-alpha-glucan branching protein domain-containing protein</fullName>
    </submittedName>
</protein>
<keyword evidence="7" id="KW-1185">Reference proteome</keyword>
<accession>A0ABW9KH92</accession>
<dbReference type="InterPro" id="IPR040042">
    <property type="entry name" value="Branching_enz_MT3115-like"/>
</dbReference>
<dbReference type="Proteomes" id="UP001634747">
    <property type="component" value="Unassembled WGS sequence"/>
</dbReference>
<dbReference type="Gene3D" id="1.20.1430.10">
    <property type="entry name" value="Families 57/38 glycoside transferase, middle domain"/>
    <property type="match status" value="1"/>
</dbReference>
<reference evidence="6 7" key="1">
    <citation type="submission" date="2024-12" db="EMBL/GenBank/DDBJ databases">
        <authorList>
            <person name="Lee Y."/>
        </authorList>
    </citation>
    <scope>NUCLEOTIDE SEQUENCE [LARGE SCALE GENOMIC DNA]</scope>
    <source>
        <strain evidence="6 7">03SUJ4</strain>
    </source>
</reference>